<gene>
    <name evidence="1" type="ORF">IW248_003941</name>
</gene>
<accession>A0ABS0JKS2</accession>
<keyword evidence="2" id="KW-1185">Reference proteome</keyword>
<dbReference type="InterPro" id="IPR046584">
    <property type="entry name" value="DUF6642"/>
</dbReference>
<name>A0ABS0JKS2_9ACTN</name>
<organism evidence="1 2">
    <name type="scientific">Micromonospora ureilytica</name>
    <dbReference type="NCBI Taxonomy" id="709868"/>
    <lineage>
        <taxon>Bacteria</taxon>
        <taxon>Bacillati</taxon>
        <taxon>Actinomycetota</taxon>
        <taxon>Actinomycetes</taxon>
        <taxon>Micromonosporales</taxon>
        <taxon>Micromonosporaceae</taxon>
        <taxon>Micromonospora</taxon>
    </lineage>
</organism>
<evidence type="ECO:0000313" key="1">
    <source>
        <dbReference type="EMBL" id="MBG6067654.1"/>
    </source>
</evidence>
<comment type="caution">
    <text evidence="1">The sequence shown here is derived from an EMBL/GenBank/DDBJ whole genome shotgun (WGS) entry which is preliminary data.</text>
</comment>
<evidence type="ECO:0000313" key="2">
    <source>
        <dbReference type="Proteomes" id="UP000614915"/>
    </source>
</evidence>
<protein>
    <submittedName>
        <fullName evidence="1">DCC family thiol-disulfide oxidoreductase YuxK</fullName>
    </submittedName>
</protein>
<dbReference type="Pfam" id="PF20347">
    <property type="entry name" value="DUF6642"/>
    <property type="match status" value="1"/>
</dbReference>
<proteinExistence type="predicted"/>
<reference evidence="1 2" key="1">
    <citation type="submission" date="2020-11" db="EMBL/GenBank/DDBJ databases">
        <title>Sequencing the genomes of 1000 actinobacteria strains.</title>
        <authorList>
            <person name="Klenk H.-P."/>
        </authorList>
    </citation>
    <scope>NUCLEOTIDE SEQUENCE [LARGE SCALE GENOMIC DNA]</scope>
    <source>
        <strain evidence="1 2">DSM 101692</strain>
    </source>
</reference>
<dbReference type="Proteomes" id="UP000614915">
    <property type="component" value="Unassembled WGS sequence"/>
</dbReference>
<dbReference type="EMBL" id="JADOTX010000001">
    <property type="protein sequence ID" value="MBG6067654.1"/>
    <property type="molecule type" value="Genomic_DNA"/>
</dbReference>
<sequence>MGGLAEVRVARGGVFCVEGQWHRDLNERGSVLPTLELLERLGKIRFIHKDAATRDELFYFLDRWLLKQYADHRVGFFAMHGEPSRLCLTDWQSVELNEVAELMAGRAEGRRLYFGSCSVLRASDAVLREFLEVTGAALICGFTREVDWVESAAFETVLLDVLANGQRHNAAELRMGSAHWAPLASYLGFRVIYANGRAWRPSGRPRVPTQSVHRAAARPS</sequence>